<organism evidence="1 2">
    <name type="scientific">Haemophilus influenzae</name>
    <dbReference type="NCBI Taxonomy" id="727"/>
    <lineage>
        <taxon>Bacteria</taxon>
        <taxon>Pseudomonadati</taxon>
        <taxon>Pseudomonadota</taxon>
        <taxon>Gammaproteobacteria</taxon>
        <taxon>Pasteurellales</taxon>
        <taxon>Pasteurellaceae</taxon>
        <taxon>Haemophilus</taxon>
    </lineage>
</organism>
<reference evidence="1 2" key="1">
    <citation type="submission" date="2018-06" db="EMBL/GenBank/DDBJ databases">
        <authorList>
            <consortium name="Pathogen Informatics"/>
            <person name="Doyle S."/>
        </authorList>
    </citation>
    <scope>NUCLEOTIDE SEQUENCE [LARGE SCALE GENOMIC DNA]</scope>
    <source>
        <strain evidence="1 2">NCTC11872</strain>
    </source>
</reference>
<evidence type="ECO:0000313" key="2">
    <source>
        <dbReference type="Proteomes" id="UP000249936"/>
    </source>
</evidence>
<name>A0A2X1PVG8_HAEIF</name>
<protein>
    <submittedName>
        <fullName evidence="1">Uncharacterized protein</fullName>
    </submittedName>
</protein>
<sequence>MQAMRGLDLGICKAILFELEQRVAKGEVKKPQGYVVTLIQRAHRGEFKPYLYEQFLATQAQSLSSKNRLSQHDETSLVNNVKADSTIKPMRVQSEEERKARADRIRQFKASICN</sequence>
<dbReference type="EMBL" id="UASK01000004">
    <property type="protein sequence ID" value="SPX41073.1"/>
    <property type="molecule type" value="Genomic_DNA"/>
</dbReference>
<proteinExistence type="predicted"/>
<dbReference type="Proteomes" id="UP000249936">
    <property type="component" value="Unassembled WGS sequence"/>
</dbReference>
<accession>A0A2X1PVG8</accession>
<evidence type="ECO:0000313" key="1">
    <source>
        <dbReference type="EMBL" id="SPX41073.1"/>
    </source>
</evidence>
<dbReference type="AlphaFoldDB" id="A0A2X1PVG8"/>
<gene>
    <name evidence="1" type="ORF">NCTC11872_00667</name>
</gene>